<comment type="similarity">
    <text evidence="1">Belongs to the TRAFAC class myosin-kinesin ATPase superfamily. Kinesin family. KIN-14 subfamily.</text>
</comment>
<dbReference type="PROSITE" id="PS50067">
    <property type="entry name" value="KINESIN_MOTOR_2"/>
    <property type="match status" value="1"/>
</dbReference>
<sequence length="1191" mass="126085">MASQPSREELLAAWKAKRAGAAAGGPLQAHNNGAAGRGVATAAAAPAPKPGLPPRLARAPLADKENGQQPAAGGGGAAPARAGSAAPDSVRKAFASGQQKEEMMQEFDALQGRLAALKRDSVRPSISGLGAGGAAAPVRPGLQHSTASTTLRPAAQEPAAARATQPAPVPAASTASAAQPPLPRAPLQTRQQQGEPAAAAAAPPSQQQHAQPQPPQQQEQQVQPSQAMPPPPAVATTRGGGGAGPMDLDGPSLPPSLAASGVGGLAARLESLRRDSVRPSLAGGAAAMQGVQFEAAAPIDMQALSRLALQLFDDEGFRQACDKGLNMQLTRSKDGATAEFRIQELAGLVKLLRRVLKDSQTKASEFVAAACKYEKEVGQQVESVKLSSESERRAVQVDLANSRKEAAAAAAKLKHELANWQSELDMHKGEANRLRREMERVEGERERLREEARRLEGAKQALEAEIKEMRKVAKEEMSELKLEQNSAKQAAYEIREAAERRHQQLSEALAAAEARVSELEEQNEGLQRGADGTHRQAAKLEKQLAELQGDHQRLQEAHDKLLDAHGSAQRDHERVVADSAVMLGDLQGWQEKAEALLAELERERAAHAATQATAADAAAGRASEAEAAAAAAAAADADRTAAAQREEALLAEKAQLKAAVAAVTAERDELQSMVQQAAAEMQAVQQRVEEGSSQQAAMKAEVERLGAQVADLNAALEAEQTARAAAAREAKEKAEKLERLEGELEALQECTIGLGAGDQKEMLTRMLSKIGALEAAVASAEAKRREIHNQLVELKGNIRVFCRLRPSQRSAVQCLPDGLSVRLAGPDGKEHTFGYDKVFKPESSQASVFEEVSDLVQSALDGYKVCLFSYGQTGAGKTHTMQGSRAYEGQGIIPRAISKILESVAKLREQGWEYALEASFIEVYNEQLRDLLADTAPGRREAGRIQENNAIQHQPNGGHTVVLGASRVAIESEEDAEAITRKAAAARVVEATAMNAVSSRSHSVFMLYITGRHEASSTVLQGSLNLVDLAGSERLARSQAEGQRQKEACNINKSLSSLGDVFQALATKSGHIPYRNSKLTHLLQPCLGGSGKTLMFVNVNPEPESVQETLCSLRFAAKVNQCETAAKGGAQRNVSTMEWGSGVAALTGRPSLAPTDAEARRMSMAPGGVKRKPGIPPAAAAPRGIPRPRLG</sequence>
<feature type="region of interest" description="Disordered" evidence="8">
    <location>
        <begin position="1148"/>
        <end position="1191"/>
    </location>
</feature>
<dbReference type="SUPFAM" id="SSF52540">
    <property type="entry name" value="P-loop containing nucleoside triphosphate hydrolases"/>
    <property type="match status" value="1"/>
</dbReference>
<evidence type="ECO:0000256" key="2">
    <source>
        <dbReference type="ARBA" id="ARBA00022701"/>
    </source>
</evidence>
<evidence type="ECO:0000313" key="11">
    <source>
        <dbReference type="Proteomes" id="UP000239899"/>
    </source>
</evidence>
<feature type="domain" description="Kinesin motor" evidence="9">
    <location>
        <begin position="797"/>
        <end position="1122"/>
    </location>
</feature>
<dbReference type="InterPro" id="IPR019821">
    <property type="entry name" value="Kinesin_motor_CS"/>
</dbReference>
<feature type="region of interest" description="Disordered" evidence="8">
    <location>
        <begin position="124"/>
        <end position="260"/>
    </location>
</feature>
<evidence type="ECO:0000256" key="1">
    <source>
        <dbReference type="ARBA" id="ARBA00010899"/>
    </source>
</evidence>
<keyword evidence="11" id="KW-1185">Reference proteome</keyword>
<feature type="compositionally biased region" description="Low complexity" evidence="8">
    <location>
        <begin position="153"/>
        <end position="226"/>
    </location>
</feature>
<feature type="coiled-coil region" evidence="7">
    <location>
        <begin position="646"/>
        <end position="797"/>
    </location>
</feature>
<dbReference type="GO" id="GO:0005874">
    <property type="term" value="C:microtubule"/>
    <property type="evidence" value="ECO:0007669"/>
    <property type="project" value="UniProtKB-KW"/>
</dbReference>
<evidence type="ECO:0000256" key="4">
    <source>
        <dbReference type="ARBA" id="ARBA00022840"/>
    </source>
</evidence>
<proteinExistence type="inferred from homology"/>
<keyword evidence="2" id="KW-0493">Microtubule</keyword>
<evidence type="ECO:0000259" key="9">
    <source>
        <dbReference type="PROSITE" id="PS50067"/>
    </source>
</evidence>
<feature type="coiled-coil region" evidence="7">
    <location>
        <begin position="403"/>
        <end position="610"/>
    </location>
</feature>
<accession>A0A2P6TS17</accession>
<evidence type="ECO:0000256" key="8">
    <source>
        <dbReference type="SAM" id="MobiDB-lite"/>
    </source>
</evidence>
<feature type="binding site" evidence="6">
    <location>
        <begin position="871"/>
        <end position="878"/>
    </location>
    <ligand>
        <name>ATP</name>
        <dbReference type="ChEBI" id="CHEBI:30616"/>
    </ligand>
</feature>
<dbReference type="AlphaFoldDB" id="A0A2P6TS17"/>
<dbReference type="OrthoDB" id="3176171at2759"/>
<reference evidence="10 11" key="1">
    <citation type="journal article" date="2018" name="Plant J.">
        <title>Genome sequences of Chlorella sorokiniana UTEX 1602 and Micractinium conductrix SAG 241.80: implications to maltose excretion by a green alga.</title>
        <authorList>
            <person name="Arriola M.B."/>
            <person name="Velmurugan N."/>
            <person name="Zhang Y."/>
            <person name="Plunkett M.H."/>
            <person name="Hondzo H."/>
            <person name="Barney B.M."/>
        </authorList>
    </citation>
    <scope>NUCLEOTIDE SEQUENCE [LARGE SCALE GENOMIC DNA]</scope>
    <source>
        <strain evidence="11">UTEX 1602</strain>
    </source>
</reference>
<dbReference type="EMBL" id="LHPG02000008">
    <property type="protein sequence ID" value="PRW56860.1"/>
    <property type="molecule type" value="Genomic_DNA"/>
</dbReference>
<dbReference type="Pfam" id="PF00225">
    <property type="entry name" value="Kinesin"/>
    <property type="match status" value="1"/>
</dbReference>
<evidence type="ECO:0000256" key="3">
    <source>
        <dbReference type="ARBA" id="ARBA00022741"/>
    </source>
</evidence>
<gene>
    <name evidence="10" type="ORF">C2E21_4772</name>
</gene>
<dbReference type="PANTHER" id="PTHR47972">
    <property type="entry name" value="KINESIN-LIKE PROTEIN KLP-3"/>
    <property type="match status" value="1"/>
</dbReference>
<dbReference type="PRINTS" id="PR00380">
    <property type="entry name" value="KINESINHEAVY"/>
</dbReference>
<dbReference type="InterPro" id="IPR001752">
    <property type="entry name" value="Kinesin_motor_dom"/>
</dbReference>
<evidence type="ECO:0000256" key="7">
    <source>
        <dbReference type="SAM" id="Coils"/>
    </source>
</evidence>
<dbReference type="GO" id="GO:0016787">
    <property type="term" value="F:hydrolase activity"/>
    <property type="evidence" value="ECO:0007669"/>
    <property type="project" value="UniProtKB-KW"/>
</dbReference>
<feature type="region of interest" description="Disordered" evidence="8">
    <location>
        <begin position="18"/>
        <end position="106"/>
    </location>
</feature>
<feature type="compositionally biased region" description="Low complexity" evidence="8">
    <location>
        <begin position="1177"/>
        <end position="1191"/>
    </location>
</feature>
<dbReference type="STRING" id="3076.A0A2P6TS17"/>
<dbReference type="InterPro" id="IPR027417">
    <property type="entry name" value="P-loop_NTPase"/>
</dbReference>
<dbReference type="GO" id="GO:0003777">
    <property type="term" value="F:microtubule motor activity"/>
    <property type="evidence" value="ECO:0007669"/>
    <property type="project" value="InterPro"/>
</dbReference>
<dbReference type="GO" id="GO:0005524">
    <property type="term" value="F:ATP binding"/>
    <property type="evidence" value="ECO:0007669"/>
    <property type="project" value="UniProtKB-UniRule"/>
</dbReference>
<dbReference type="Proteomes" id="UP000239899">
    <property type="component" value="Unassembled WGS sequence"/>
</dbReference>
<keyword evidence="5 6" id="KW-0505">Motor protein</keyword>
<dbReference type="GO" id="GO:0007018">
    <property type="term" value="P:microtubule-based movement"/>
    <property type="evidence" value="ECO:0007669"/>
    <property type="project" value="InterPro"/>
</dbReference>
<protein>
    <submittedName>
        <fullName evidence="10">P-loop containing nucleoside triphosphate hydrolase</fullName>
    </submittedName>
</protein>
<dbReference type="GO" id="GO:0008017">
    <property type="term" value="F:microtubule binding"/>
    <property type="evidence" value="ECO:0007669"/>
    <property type="project" value="InterPro"/>
</dbReference>
<keyword evidence="3 6" id="KW-0547">Nucleotide-binding</keyword>
<keyword evidence="10" id="KW-0378">Hydrolase</keyword>
<dbReference type="SMART" id="SM00129">
    <property type="entry name" value="KISc"/>
    <property type="match status" value="1"/>
</dbReference>
<dbReference type="CDD" id="cd01366">
    <property type="entry name" value="KISc_C_terminal"/>
    <property type="match status" value="1"/>
</dbReference>
<evidence type="ECO:0000256" key="6">
    <source>
        <dbReference type="PROSITE-ProRule" id="PRU00283"/>
    </source>
</evidence>
<feature type="compositionally biased region" description="Low complexity" evidence="8">
    <location>
        <begin position="37"/>
        <end position="46"/>
    </location>
</feature>
<evidence type="ECO:0000256" key="5">
    <source>
        <dbReference type="ARBA" id="ARBA00023175"/>
    </source>
</evidence>
<feature type="compositionally biased region" description="Low complexity" evidence="8">
    <location>
        <begin position="78"/>
        <end position="87"/>
    </location>
</feature>
<organism evidence="10 11">
    <name type="scientific">Chlorella sorokiniana</name>
    <name type="common">Freshwater green alga</name>
    <dbReference type="NCBI Taxonomy" id="3076"/>
    <lineage>
        <taxon>Eukaryota</taxon>
        <taxon>Viridiplantae</taxon>
        <taxon>Chlorophyta</taxon>
        <taxon>core chlorophytes</taxon>
        <taxon>Trebouxiophyceae</taxon>
        <taxon>Chlorellales</taxon>
        <taxon>Chlorellaceae</taxon>
        <taxon>Chlorella clade</taxon>
        <taxon>Chlorella</taxon>
    </lineage>
</organism>
<evidence type="ECO:0000313" key="10">
    <source>
        <dbReference type="EMBL" id="PRW56860.1"/>
    </source>
</evidence>
<comment type="caution">
    <text evidence="10">The sequence shown here is derived from an EMBL/GenBank/DDBJ whole genome shotgun (WGS) entry which is preliminary data.</text>
</comment>
<dbReference type="Gene3D" id="3.40.850.10">
    <property type="entry name" value="Kinesin motor domain"/>
    <property type="match status" value="1"/>
</dbReference>
<dbReference type="PANTHER" id="PTHR47972:SF45">
    <property type="entry name" value="PROTEIN CLARET SEGREGATIONAL"/>
    <property type="match status" value="1"/>
</dbReference>
<dbReference type="PROSITE" id="PS00411">
    <property type="entry name" value="KINESIN_MOTOR_1"/>
    <property type="match status" value="1"/>
</dbReference>
<name>A0A2P6TS17_CHLSO</name>
<keyword evidence="4 6" id="KW-0067">ATP-binding</keyword>
<keyword evidence="7" id="KW-0175">Coiled coil</keyword>
<dbReference type="InterPro" id="IPR027640">
    <property type="entry name" value="Kinesin-like_fam"/>
</dbReference>
<dbReference type="InterPro" id="IPR036961">
    <property type="entry name" value="Kinesin_motor_dom_sf"/>
</dbReference>